<dbReference type="Gene3D" id="3.30.310.70">
    <property type="entry name" value="TT1751-like domain"/>
    <property type="match status" value="1"/>
</dbReference>
<dbReference type="InterPro" id="IPR035923">
    <property type="entry name" value="TT1751-like_sf"/>
</dbReference>
<dbReference type="SUPFAM" id="SSF103247">
    <property type="entry name" value="TT1751-like"/>
    <property type="match status" value="1"/>
</dbReference>
<sequence length="177" mass="19266">MSHLLEAEYSTLTTSRSRCSSEKPFDEVMASLYASIGSPDKASEWLNMAKDILSGQPHPQERFKSAVEAAIGPHGFMIFQEFDHGIWISLFGVGSGLKAKRVILGNPLIALTMLEHDLAAGLFVPVEILVLEKEGGTEIIWNVPSAQISAVNKHAKLLTAAVELDRKLVALVKDILS</sequence>
<feature type="domain" description="DUF302" evidence="1">
    <location>
        <begin position="99"/>
        <end position="142"/>
    </location>
</feature>
<dbReference type="EMBL" id="JAUBYV010000013">
    <property type="protein sequence ID" value="KAK2623522.1"/>
    <property type="molecule type" value="Genomic_DNA"/>
</dbReference>
<comment type="caution">
    <text evidence="2">The sequence shown here is derived from an EMBL/GenBank/DDBJ whole genome shotgun (WGS) entry which is preliminary data.</text>
</comment>
<evidence type="ECO:0000259" key="1">
    <source>
        <dbReference type="Pfam" id="PF03625"/>
    </source>
</evidence>
<name>A0AAD9W9M5_9HELO</name>
<dbReference type="Pfam" id="PF03625">
    <property type="entry name" value="DUF302"/>
    <property type="match status" value="1"/>
</dbReference>
<organism evidence="2 3">
    <name type="scientific">Diplocarpon rosae</name>
    <dbReference type="NCBI Taxonomy" id="946125"/>
    <lineage>
        <taxon>Eukaryota</taxon>
        <taxon>Fungi</taxon>
        <taxon>Dikarya</taxon>
        <taxon>Ascomycota</taxon>
        <taxon>Pezizomycotina</taxon>
        <taxon>Leotiomycetes</taxon>
        <taxon>Helotiales</taxon>
        <taxon>Drepanopezizaceae</taxon>
        <taxon>Diplocarpon</taxon>
    </lineage>
</organism>
<gene>
    <name evidence="2" type="ORF">QTJ16_007076</name>
</gene>
<protein>
    <recommendedName>
        <fullName evidence="1">DUF302 domain-containing protein</fullName>
    </recommendedName>
</protein>
<accession>A0AAD9W9M5</accession>
<proteinExistence type="predicted"/>
<dbReference type="Proteomes" id="UP001285354">
    <property type="component" value="Unassembled WGS sequence"/>
</dbReference>
<evidence type="ECO:0000313" key="2">
    <source>
        <dbReference type="EMBL" id="KAK2623522.1"/>
    </source>
</evidence>
<reference evidence="2" key="1">
    <citation type="submission" date="2023-06" db="EMBL/GenBank/DDBJ databases">
        <title>Draft genome of Marssonina rosae.</title>
        <authorList>
            <person name="Cheng Q."/>
        </authorList>
    </citation>
    <scope>NUCLEOTIDE SEQUENCE</scope>
    <source>
        <strain evidence="2">R4</strain>
    </source>
</reference>
<dbReference type="InterPro" id="IPR005180">
    <property type="entry name" value="DUF302"/>
</dbReference>
<dbReference type="AlphaFoldDB" id="A0AAD9W9M5"/>
<keyword evidence="3" id="KW-1185">Reference proteome</keyword>
<dbReference type="CDD" id="cd14797">
    <property type="entry name" value="DUF302"/>
    <property type="match status" value="1"/>
</dbReference>
<evidence type="ECO:0000313" key="3">
    <source>
        <dbReference type="Proteomes" id="UP001285354"/>
    </source>
</evidence>